<evidence type="ECO:0000256" key="1">
    <source>
        <dbReference type="SAM" id="MobiDB-lite"/>
    </source>
</evidence>
<dbReference type="Proteomes" id="UP001190700">
    <property type="component" value="Unassembled WGS sequence"/>
</dbReference>
<comment type="caution">
    <text evidence="3">The sequence shown here is derived from an EMBL/GenBank/DDBJ whole genome shotgun (WGS) entry which is preliminary data.</text>
</comment>
<dbReference type="AlphaFoldDB" id="A0AAE0FGC8"/>
<proteinExistence type="predicted"/>
<evidence type="ECO:0000313" key="3">
    <source>
        <dbReference type="EMBL" id="KAK3259316.1"/>
    </source>
</evidence>
<reference evidence="3 4" key="1">
    <citation type="journal article" date="2015" name="Genome Biol. Evol.">
        <title>Comparative Genomics of a Bacterivorous Green Alga Reveals Evolutionary Causalities and Consequences of Phago-Mixotrophic Mode of Nutrition.</title>
        <authorList>
            <person name="Burns J.A."/>
            <person name="Paasch A."/>
            <person name="Narechania A."/>
            <person name="Kim E."/>
        </authorList>
    </citation>
    <scope>NUCLEOTIDE SEQUENCE [LARGE SCALE GENOMIC DNA]</scope>
    <source>
        <strain evidence="3 4">PLY_AMNH</strain>
    </source>
</reference>
<sequence>MGRAKARLLVSDLLALVKHYKALALEVGSREGSDVAAFQILKDSPHFSDSTTQTLDACFVEQGCQTSFNKLRYVVGVRDDSFESKVALFNDAYELTGWQQRSISLFNFNEGEVVPFMNEAVYRHRIANPVVFLPVNWSSSSGDAAQSYDPKPKPKPYVPPHNRGGGRSGNKKVLTKFVERQHHHHHHHSGQHAGKHGHGRRARNKRATGSGGASKGTSDNFTRASPSPSSAVVHSEEPYDYARESLPSSHSSSDSGGAAAAGSFSLAGSSQSVSGWRQFSKRAIGRLN</sequence>
<evidence type="ECO:0000256" key="2">
    <source>
        <dbReference type="SAM" id="SignalP"/>
    </source>
</evidence>
<feature type="compositionally biased region" description="Basic and acidic residues" evidence="1">
    <location>
        <begin position="234"/>
        <end position="243"/>
    </location>
</feature>
<feature type="region of interest" description="Disordered" evidence="1">
    <location>
        <begin position="142"/>
        <end position="288"/>
    </location>
</feature>
<feature type="signal peptide" evidence="2">
    <location>
        <begin position="1"/>
        <end position="24"/>
    </location>
</feature>
<organism evidence="3 4">
    <name type="scientific">Cymbomonas tetramitiformis</name>
    <dbReference type="NCBI Taxonomy" id="36881"/>
    <lineage>
        <taxon>Eukaryota</taxon>
        <taxon>Viridiplantae</taxon>
        <taxon>Chlorophyta</taxon>
        <taxon>Pyramimonadophyceae</taxon>
        <taxon>Pyramimonadales</taxon>
        <taxon>Pyramimonadaceae</taxon>
        <taxon>Cymbomonas</taxon>
    </lineage>
</organism>
<feature type="chain" id="PRO_5042156747" evidence="2">
    <location>
        <begin position="25"/>
        <end position="288"/>
    </location>
</feature>
<feature type="compositionally biased region" description="Basic residues" evidence="1">
    <location>
        <begin position="279"/>
        <end position="288"/>
    </location>
</feature>
<protein>
    <submittedName>
        <fullName evidence="3">Uncharacterized protein</fullName>
    </submittedName>
</protein>
<keyword evidence="2" id="KW-0732">Signal</keyword>
<name>A0AAE0FGC8_9CHLO</name>
<feature type="compositionally biased region" description="Basic residues" evidence="1">
    <location>
        <begin position="181"/>
        <end position="206"/>
    </location>
</feature>
<feature type="compositionally biased region" description="Low complexity" evidence="1">
    <location>
        <begin position="224"/>
        <end position="233"/>
    </location>
</feature>
<keyword evidence="4" id="KW-1185">Reference proteome</keyword>
<gene>
    <name evidence="3" type="ORF">CYMTET_31677</name>
</gene>
<evidence type="ECO:0000313" key="4">
    <source>
        <dbReference type="Proteomes" id="UP001190700"/>
    </source>
</evidence>
<accession>A0AAE0FGC8</accession>
<feature type="compositionally biased region" description="Low complexity" evidence="1">
    <location>
        <begin position="248"/>
        <end position="275"/>
    </location>
</feature>
<dbReference type="EMBL" id="LGRX02018854">
    <property type="protein sequence ID" value="KAK3259316.1"/>
    <property type="molecule type" value="Genomic_DNA"/>
</dbReference>